<dbReference type="Gene3D" id="3.40.50.1820">
    <property type="entry name" value="alpha/beta hydrolase"/>
    <property type="match status" value="1"/>
</dbReference>
<evidence type="ECO:0000259" key="2">
    <source>
        <dbReference type="Pfam" id="PF06259"/>
    </source>
</evidence>
<feature type="domain" description="DUF1023" evidence="2">
    <location>
        <begin position="436"/>
        <end position="557"/>
    </location>
</feature>
<dbReference type="InterPro" id="IPR029058">
    <property type="entry name" value="AB_hydrolase_fold"/>
</dbReference>
<sequence>MSLDIPGWMTGDAGPVRTAARGLRSAAGVVDDERAGLRRTLGQAATALGWEGQITDRADEAANPAQDGLRIMQEDLHAAGGALDDLAGALEDHGPTLREIQSDWDALHADKPRTEVTYYTGEEIGTVDWAEVRRREDALRDRAEHPKEMLRTADRGCRDTLAQVRSSLAALEPGSSTASFTRSQAPQGTWQVFRDQGLVNTAADEALLVRIARAQDPNAVRALLDELDQQRLAGFLQRNPYVMAALATDDEPRNADDPVLSGLWEAIGELEDGQITDPRSIEGIRDYWAGLSPQEQQRLRLLYPTLVGTLDGIPVEHRAAANRLLVESAIDVEQQRLAVLQSMPDNAATREQALDDLPGWYPDWLGEKILEGLMHDEAQTLLHDFRLRDQEVERSLARLEFYEGLMEPLERPRFADVEDATGTVLPADARAVLLFDPRGDGRYAEWHGEFDSDNVGIFVPGTTTDMSNIGGYAQRVERWAREPNTSGVTWMGVDLPNSVASDATQTRYSEDGGQALLRFVEGLGMSERTVTAVGHSAGGGIVGFADVYGLDVDRTMLVAPSGSGLGLHRPLPWPLAPWGAQPSTPNEYPPQTWDGHDRQVQRFTQTAPGDSIGVAQASEDVRWWVGLPEDWGHGDNPNTSDQFVRLETGRWTEGEHAGQRLEGFDSHGQVVTPGTDAWANIVGVITGGDVIPYREDGDWIGPDNVYDDPDYPGTDPVPIDDLESPWQQSQPEIMAPGPLDGSFEDRGEPA</sequence>
<evidence type="ECO:0000256" key="1">
    <source>
        <dbReference type="SAM" id="MobiDB-lite"/>
    </source>
</evidence>
<name>A0A1B1NCI7_9MICO</name>
<dbReference type="ESTHER" id="9mico-a0a1b1nci7">
    <property type="family name" value="Duf_1023"/>
</dbReference>
<dbReference type="Pfam" id="PF06259">
    <property type="entry name" value="Abhydrolase_8"/>
    <property type="match status" value="1"/>
</dbReference>
<feature type="region of interest" description="Disordered" evidence="1">
    <location>
        <begin position="703"/>
        <end position="750"/>
    </location>
</feature>
<dbReference type="AlphaFoldDB" id="A0A1B1NCI7"/>
<dbReference type="RefSeq" id="WP_066639039.1">
    <property type="nucleotide sequence ID" value="NZ_CP014989.1"/>
</dbReference>
<gene>
    <name evidence="3" type="ORF">SGUI_1774</name>
</gene>
<dbReference type="Proteomes" id="UP000092482">
    <property type="component" value="Chromosome"/>
</dbReference>
<accession>A0A1B1NCI7</accession>
<dbReference type="SUPFAM" id="SSF53474">
    <property type="entry name" value="alpha/beta-Hydrolases"/>
    <property type="match status" value="1"/>
</dbReference>
<proteinExistence type="predicted"/>
<keyword evidence="4" id="KW-1185">Reference proteome</keyword>
<evidence type="ECO:0000313" key="3">
    <source>
        <dbReference type="EMBL" id="ANS79170.1"/>
    </source>
</evidence>
<dbReference type="InterPro" id="IPR010427">
    <property type="entry name" value="DUF1023"/>
</dbReference>
<evidence type="ECO:0000313" key="4">
    <source>
        <dbReference type="Proteomes" id="UP000092482"/>
    </source>
</evidence>
<dbReference type="OrthoDB" id="3259161at2"/>
<reference evidence="3 4" key="1">
    <citation type="submission" date="2016-03" db="EMBL/GenBank/DDBJ databases">
        <title>Shallow-sea hydrothermal system.</title>
        <authorList>
            <person name="Tang K."/>
        </authorList>
    </citation>
    <scope>NUCLEOTIDE SEQUENCE [LARGE SCALE GENOMIC DNA]</scope>
    <source>
        <strain evidence="3 4">JLT9</strain>
    </source>
</reference>
<dbReference type="STRING" id="1758689.SGUI_1774"/>
<organism evidence="3 4">
    <name type="scientific">Serinicoccus hydrothermalis</name>
    <dbReference type="NCBI Taxonomy" id="1758689"/>
    <lineage>
        <taxon>Bacteria</taxon>
        <taxon>Bacillati</taxon>
        <taxon>Actinomycetota</taxon>
        <taxon>Actinomycetes</taxon>
        <taxon>Micrococcales</taxon>
        <taxon>Ornithinimicrobiaceae</taxon>
        <taxon>Serinicoccus</taxon>
    </lineage>
</organism>
<dbReference type="EMBL" id="CP014989">
    <property type="protein sequence ID" value="ANS79170.1"/>
    <property type="molecule type" value="Genomic_DNA"/>
</dbReference>
<dbReference type="KEGG" id="serj:SGUI_1774"/>
<protein>
    <recommendedName>
        <fullName evidence="2">DUF1023 domain-containing protein</fullName>
    </recommendedName>
</protein>